<dbReference type="Proteomes" id="UP000294927">
    <property type="component" value="Unassembled WGS sequence"/>
</dbReference>
<keyword evidence="3" id="KW-1185">Reference proteome</keyword>
<evidence type="ECO:0000256" key="1">
    <source>
        <dbReference type="SAM" id="MobiDB-lite"/>
    </source>
</evidence>
<protein>
    <submittedName>
        <fullName evidence="2">Uncharacterized protein (DUF1800 family)</fullName>
    </submittedName>
</protein>
<accession>A0A4R7W335</accession>
<dbReference type="InterPro" id="IPR014917">
    <property type="entry name" value="DUF1800"/>
</dbReference>
<reference evidence="2 3" key="1">
    <citation type="submission" date="2019-03" db="EMBL/GenBank/DDBJ databases">
        <title>Genomic Encyclopedia of Archaeal and Bacterial Type Strains, Phase II (KMG-II): from individual species to whole genera.</title>
        <authorList>
            <person name="Goeker M."/>
        </authorList>
    </citation>
    <scope>NUCLEOTIDE SEQUENCE [LARGE SCALE GENOMIC DNA]</scope>
    <source>
        <strain evidence="2 3">DSM 45499</strain>
    </source>
</reference>
<evidence type="ECO:0000313" key="3">
    <source>
        <dbReference type="Proteomes" id="UP000294927"/>
    </source>
</evidence>
<name>A0A4R7W335_9PSEU</name>
<sequence>MGRASWPRLAPAVDDRRMGVLSEQAAVRRLWDRFGFGAAPGDLTRPFDETLDRLLGAPAGGGTAPPELPVTTKPPKDDQQARKTANKQRAAQEKQLAAWWLDRMVTTQGADVTAERMTWFWHGHFATSAQKVKVPALMLKQNQTFRQRGLGSFTDLARTLVVDPAMILWLDGDDNTTGAANENLAREFMELFSLGVGHYSETDVREAARALTGWTVNRATGATKLVPKRHDDGPEEILGERAQFSAESFVDHVLERPESAPFVVGRLWFRLVSSTPPDKDTLDGLVGAYGTNRDIRAVLRAVAGTSAFRDDRTTLVKQPVEWLAGLLRAAGLRPSTLDDGVSTKLYQGLVALGQVPFRPPSVGGWPAGAAFLTTAAGLTRLRIAQLVAKTADLSTVSGKDPVEAVRVLLSVDAFSDRTRAALGKVAANPAQVTALAACAPEYVVSG</sequence>
<comment type="caution">
    <text evidence="2">The sequence shown here is derived from an EMBL/GenBank/DDBJ whole genome shotgun (WGS) entry which is preliminary data.</text>
</comment>
<evidence type="ECO:0000313" key="2">
    <source>
        <dbReference type="EMBL" id="TDV56299.1"/>
    </source>
</evidence>
<dbReference type="Pfam" id="PF08811">
    <property type="entry name" value="DUF1800"/>
    <property type="match status" value="1"/>
</dbReference>
<dbReference type="EMBL" id="SOCP01000002">
    <property type="protein sequence ID" value="TDV56299.1"/>
    <property type="molecule type" value="Genomic_DNA"/>
</dbReference>
<proteinExistence type="predicted"/>
<gene>
    <name evidence="2" type="ORF">CLV71_102365</name>
</gene>
<feature type="region of interest" description="Disordered" evidence="1">
    <location>
        <begin position="53"/>
        <end position="89"/>
    </location>
</feature>
<dbReference type="AlphaFoldDB" id="A0A4R7W335"/>
<organism evidence="2 3">
    <name type="scientific">Actinophytocola oryzae</name>
    <dbReference type="NCBI Taxonomy" id="502181"/>
    <lineage>
        <taxon>Bacteria</taxon>
        <taxon>Bacillati</taxon>
        <taxon>Actinomycetota</taxon>
        <taxon>Actinomycetes</taxon>
        <taxon>Pseudonocardiales</taxon>
        <taxon>Pseudonocardiaceae</taxon>
    </lineage>
</organism>